<dbReference type="InParanoid" id="A0A0Q9X5K9"/>
<dbReference type="AlphaFoldDB" id="A0A0Q9X5K9"/>
<reference evidence="1 2" key="1">
    <citation type="journal article" date="2007" name="Nature">
        <title>Evolution of genes and genomes on the Drosophila phylogeny.</title>
        <authorList>
            <consortium name="Drosophila 12 Genomes Consortium"/>
            <person name="Clark A.G."/>
            <person name="Eisen M.B."/>
            <person name="Smith D.R."/>
            <person name="Bergman C.M."/>
            <person name="Oliver B."/>
            <person name="Markow T.A."/>
            <person name="Kaufman T.C."/>
            <person name="Kellis M."/>
            <person name="Gelbart W."/>
            <person name="Iyer V.N."/>
            <person name="Pollard D.A."/>
            <person name="Sackton T.B."/>
            <person name="Larracuente A.M."/>
            <person name="Singh N.D."/>
            <person name="Abad J.P."/>
            <person name="Abt D.N."/>
            <person name="Adryan B."/>
            <person name="Aguade M."/>
            <person name="Akashi H."/>
            <person name="Anderson W.W."/>
            <person name="Aquadro C.F."/>
            <person name="Ardell D.H."/>
            <person name="Arguello R."/>
            <person name="Artieri C.G."/>
            <person name="Barbash D.A."/>
            <person name="Barker D."/>
            <person name="Barsanti P."/>
            <person name="Batterham P."/>
            <person name="Batzoglou S."/>
            <person name="Begun D."/>
            <person name="Bhutkar A."/>
            <person name="Blanco E."/>
            <person name="Bosak S.A."/>
            <person name="Bradley R.K."/>
            <person name="Brand A.D."/>
            <person name="Brent M.R."/>
            <person name="Brooks A.N."/>
            <person name="Brown R.H."/>
            <person name="Butlin R.K."/>
            <person name="Caggese C."/>
            <person name="Calvi B.R."/>
            <person name="Bernardo de Carvalho A."/>
            <person name="Caspi A."/>
            <person name="Castrezana S."/>
            <person name="Celniker S.E."/>
            <person name="Chang J.L."/>
            <person name="Chapple C."/>
            <person name="Chatterji S."/>
            <person name="Chinwalla A."/>
            <person name="Civetta A."/>
            <person name="Clifton S.W."/>
            <person name="Comeron J.M."/>
            <person name="Costello J.C."/>
            <person name="Coyne J.A."/>
            <person name="Daub J."/>
            <person name="David R.G."/>
            <person name="Delcher A.L."/>
            <person name="Delehaunty K."/>
            <person name="Do C.B."/>
            <person name="Ebling H."/>
            <person name="Edwards K."/>
            <person name="Eickbush T."/>
            <person name="Evans J.D."/>
            <person name="Filipski A."/>
            <person name="Findeiss S."/>
            <person name="Freyhult E."/>
            <person name="Fulton L."/>
            <person name="Fulton R."/>
            <person name="Garcia A.C."/>
            <person name="Gardiner A."/>
            <person name="Garfield D.A."/>
            <person name="Garvin B.E."/>
            <person name="Gibson G."/>
            <person name="Gilbert D."/>
            <person name="Gnerre S."/>
            <person name="Godfrey J."/>
            <person name="Good R."/>
            <person name="Gotea V."/>
            <person name="Gravely B."/>
            <person name="Greenberg A.J."/>
            <person name="Griffiths-Jones S."/>
            <person name="Gross S."/>
            <person name="Guigo R."/>
            <person name="Gustafson E.A."/>
            <person name="Haerty W."/>
            <person name="Hahn M.W."/>
            <person name="Halligan D.L."/>
            <person name="Halpern A.L."/>
            <person name="Halter G.M."/>
            <person name="Han M.V."/>
            <person name="Heger A."/>
            <person name="Hillier L."/>
            <person name="Hinrichs A.S."/>
            <person name="Holmes I."/>
            <person name="Hoskins R.A."/>
            <person name="Hubisz M.J."/>
            <person name="Hultmark D."/>
            <person name="Huntley M.A."/>
            <person name="Jaffe D.B."/>
            <person name="Jagadeeshan S."/>
            <person name="Jeck W.R."/>
            <person name="Johnson J."/>
            <person name="Jones C.D."/>
            <person name="Jordan W.C."/>
            <person name="Karpen G.H."/>
            <person name="Kataoka E."/>
            <person name="Keightley P.D."/>
            <person name="Kheradpour P."/>
            <person name="Kirkness E.F."/>
            <person name="Koerich L.B."/>
            <person name="Kristiansen K."/>
            <person name="Kudrna D."/>
            <person name="Kulathinal R.J."/>
            <person name="Kumar S."/>
            <person name="Kwok R."/>
            <person name="Lander E."/>
            <person name="Langley C.H."/>
            <person name="Lapoint R."/>
            <person name="Lazzaro B.P."/>
            <person name="Lee S.J."/>
            <person name="Levesque L."/>
            <person name="Li R."/>
            <person name="Lin C.F."/>
            <person name="Lin M.F."/>
            <person name="Lindblad-Toh K."/>
            <person name="Llopart A."/>
            <person name="Long M."/>
            <person name="Low L."/>
            <person name="Lozovsky E."/>
            <person name="Lu J."/>
            <person name="Luo M."/>
            <person name="Machado C.A."/>
            <person name="Makalowski W."/>
            <person name="Marzo M."/>
            <person name="Matsuda M."/>
            <person name="Matzkin L."/>
            <person name="McAllister B."/>
            <person name="McBride C.S."/>
            <person name="McKernan B."/>
            <person name="McKernan K."/>
            <person name="Mendez-Lago M."/>
            <person name="Minx P."/>
            <person name="Mollenhauer M.U."/>
            <person name="Montooth K."/>
            <person name="Mount S.M."/>
            <person name="Mu X."/>
            <person name="Myers E."/>
            <person name="Negre B."/>
            <person name="Newfeld S."/>
            <person name="Nielsen R."/>
            <person name="Noor M.A."/>
            <person name="O'Grady P."/>
            <person name="Pachter L."/>
            <person name="Papaceit M."/>
            <person name="Parisi M.J."/>
            <person name="Parisi M."/>
            <person name="Parts L."/>
            <person name="Pedersen J.S."/>
            <person name="Pesole G."/>
            <person name="Phillippy A.M."/>
            <person name="Ponting C.P."/>
            <person name="Pop M."/>
            <person name="Porcelli D."/>
            <person name="Powell J.R."/>
            <person name="Prohaska S."/>
            <person name="Pruitt K."/>
            <person name="Puig M."/>
            <person name="Quesneville H."/>
            <person name="Ram K.R."/>
            <person name="Rand D."/>
            <person name="Rasmussen M.D."/>
            <person name="Reed L.K."/>
            <person name="Reenan R."/>
            <person name="Reily A."/>
            <person name="Remington K.A."/>
            <person name="Rieger T.T."/>
            <person name="Ritchie M.G."/>
            <person name="Robin C."/>
            <person name="Rogers Y.H."/>
            <person name="Rohde C."/>
            <person name="Rozas J."/>
            <person name="Rubenfield M.J."/>
            <person name="Ruiz A."/>
            <person name="Russo S."/>
            <person name="Salzberg S.L."/>
            <person name="Sanchez-Gracia A."/>
            <person name="Saranga D.J."/>
            <person name="Sato H."/>
            <person name="Schaeffer S.W."/>
            <person name="Schatz M.C."/>
            <person name="Schlenke T."/>
            <person name="Schwartz R."/>
            <person name="Segarra C."/>
            <person name="Singh R.S."/>
            <person name="Sirot L."/>
            <person name="Sirota M."/>
            <person name="Sisneros N.B."/>
            <person name="Smith C.D."/>
            <person name="Smith T.F."/>
            <person name="Spieth J."/>
            <person name="Stage D.E."/>
            <person name="Stark A."/>
            <person name="Stephan W."/>
            <person name="Strausberg R.L."/>
            <person name="Strempel S."/>
            <person name="Sturgill D."/>
            <person name="Sutton G."/>
            <person name="Sutton G.G."/>
            <person name="Tao W."/>
            <person name="Teichmann S."/>
            <person name="Tobari Y.N."/>
            <person name="Tomimura Y."/>
            <person name="Tsolas J.M."/>
            <person name="Valente V.L."/>
            <person name="Venter E."/>
            <person name="Venter J.C."/>
            <person name="Vicario S."/>
            <person name="Vieira F.G."/>
            <person name="Vilella A.J."/>
            <person name="Villasante A."/>
            <person name="Walenz B."/>
            <person name="Wang J."/>
            <person name="Wasserman M."/>
            <person name="Watts T."/>
            <person name="Wilson D."/>
            <person name="Wilson R.K."/>
            <person name="Wing R.A."/>
            <person name="Wolfner M.F."/>
            <person name="Wong A."/>
            <person name="Wong G.K."/>
            <person name="Wu C.I."/>
            <person name="Wu G."/>
            <person name="Yamamoto D."/>
            <person name="Yang H.P."/>
            <person name="Yang S.P."/>
            <person name="Yorke J.A."/>
            <person name="Yoshida K."/>
            <person name="Zdobnov E."/>
            <person name="Zhang P."/>
            <person name="Zhang Y."/>
            <person name="Zimin A.V."/>
            <person name="Baldwin J."/>
            <person name="Abdouelleil A."/>
            <person name="Abdulkadir J."/>
            <person name="Abebe A."/>
            <person name="Abera B."/>
            <person name="Abreu J."/>
            <person name="Acer S.C."/>
            <person name="Aftuck L."/>
            <person name="Alexander A."/>
            <person name="An P."/>
            <person name="Anderson E."/>
            <person name="Anderson S."/>
            <person name="Arachi H."/>
            <person name="Azer M."/>
            <person name="Bachantsang P."/>
            <person name="Barry A."/>
            <person name="Bayul T."/>
            <person name="Berlin A."/>
            <person name="Bessette D."/>
            <person name="Bloom T."/>
            <person name="Blye J."/>
            <person name="Boguslavskiy L."/>
            <person name="Bonnet C."/>
            <person name="Boukhgalter B."/>
            <person name="Bourzgui I."/>
            <person name="Brown A."/>
            <person name="Cahill P."/>
            <person name="Channer S."/>
            <person name="Cheshatsang Y."/>
            <person name="Chuda L."/>
            <person name="Citroen M."/>
            <person name="Collymore A."/>
            <person name="Cooke P."/>
            <person name="Costello M."/>
            <person name="D'Aco K."/>
            <person name="Daza R."/>
            <person name="De Haan G."/>
            <person name="DeGray S."/>
            <person name="DeMaso C."/>
            <person name="Dhargay N."/>
            <person name="Dooley K."/>
            <person name="Dooley E."/>
            <person name="Doricent M."/>
            <person name="Dorje P."/>
            <person name="Dorjee K."/>
            <person name="Dupes A."/>
            <person name="Elong R."/>
            <person name="Falk J."/>
            <person name="Farina A."/>
            <person name="Faro S."/>
            <person name="Ferguson D."/>
            <person name="Fisher S."/>
            <person name="Foley C.D."/>
            <person name="Franke A."/>
            <person name="Friedrich D."/>
            <person name="Gadbois L."/>
            <person name="Gearin G."/>
            <person name="Gearin C.R."/>
            <person name="Giannoukos G."/>
            <person name="Goode T."/>
            <person name="Graham J."/>
            <person name="Grandbois E."/>
            <person name="Grewal S."/>
            <person name="Gyaltsen K."/>
            <person name="Hafez N."/>
            <person name="Hagos B."/>
            <person name="Hall J."/>
            <person name="Henson C."/>
            <person name="Hollinger A."/>
            <person name="Honan T."/>
            <person name="Huard M.D."/>
            <person name="Hughes L."/>
            <person name="Hurhula B."/>
            <person name="Husby M.E."/>
            <person name="Kamat A."/>
            <person name="Kanga B."/>
            <person name="Kashin S."/>
            <person name="Khazanovich D."/>
            <person name="Kisner P."/>
            <person name="Lance K."/>
            <person name="Lara M."/>
            <person name="Lee W."/>
            <person name="Lennon N."/>
            <person name="Letendre F."/>
            <person name="LeVine R."/>
            <person name="Lipovsky A."/>
            <person name="Liu X."/>
            <person name="Liu J."/>
            <person name="Liu S."/>
            <person name="Lokyitsang T."/>
            <person name="Lokyitsang Y."/>
            <person name="Lubonja R."/>
            <person name="Lui A."/>
            <person name="MacDonald P."/>
            <person name="Magnisalis V."/>
            <person name="Maru K."/>
            <person name="Matthews C."/>
            <person name="McCusker W."/>
            <person name="McDonough S."/>
            <person name="Mehta T."/>
            <person name="Meldrim J."/>
            <person name="Meneus L."/>
            <person name="Mihai O."/>
            <person name="Mihalev A."/>
            <person name="Mihova T."/>
            <person name="Mittelman R."/>
            <person name="Mlenga V."/>
            <person name="Montmayeur A."/>
            <person name="Mulrain L."/>
            <person name="Navidi A."/>
            <person name="Naylor J."/>
            <person name="Negash T."/>
            <person name="Nguyen T."/>
            <person name="Nguyen N."/>
            <person name="Nicol R."/>
            <person name="Norbu C."/>
            <person name="Norbu N."/>
            <person name="Novod N."/>
            <person name="O'Neill B."/>
            <person name="Osman S."/>
            <person name="Markiewicz E."/>
            <person name="Oyono O.L."/>
            <person name="Patti C."/>
            <person name="Phunkhang P."/>
            <person name="Pierre F."/>
            <person name="Priest M."/>
            <person name="Raghuraman S."/>
            <person name="Rege F."/>
            <person name="Reyes R."/>
            <person name="Rise C."/>
            <person name="Rogov P."/>
            <person name="Ross K."/>
            <person name="Ryan E."/>
            <person name="Settipalli S."/>
            <person name="Shea T."/>
            <person name="Sherpa N."/>
            <person name="Shi L."/>
            <person name="Shih D."/>
            <person name="Sparrow T."/>
            <person name="Spaulding J."/>
            <person name="Stalker J."/>
            <person name="Stange-Thomann N."/>
            <person name="Stavropoulos S."/>
            <person name="Stone C."/>
            <person name="Strader C."/>
            <person name="Tesfaye S."/>
            <person name="Thomson T."/>
            <person name="Thoulutsang Y."/>
            <person name="Thoulutsang D."/>
            <person name="Topham K."/>
            <person name="Topping I."/>
            <person name="Tsamla T."/>
            <person name="Vassiliev H."/>
            <person name="Vo A."/>
            <person name="Wangchuk T."/>
            <person name="Wangdi T."/>
            <person name="Weiand M."/>
            <person name="Wilkinson J."/>
            <person name="Wilson A."/>
            <person name="Yadav S."/>
            <person name="Young G."/>
            <person name="Yu Q."/>
            <person name="Zembek L."/>
            <person name="Zhong D."/>
            <person name="Zimmer A."/>
            <person name="Zwirko Z."/>
            <person name="Jaffe D.B."/>
            <person name="Alvarez P."/>
            <person name="Brockman W."/>
            <person name="Butler J."/>
            <person name="Chin C."/>
            <person name="Gnerre S."/>
            <person name="Grabherr M."/>
            <person name="Kleber M."/>
            <person name="Mauceli E."/>
            <person name="MacCallum I."/>
        </authorList>
    </citation>
    <scope>NUCLEOTIDE SEQUENCE [LARGE SCALE GENOMIC DNA]</scope>
    <source>
        <strain evidence="2">Tucson 15081-1352.22</strain>
    </source>
</reference>
<accession>A0A0Q9X5K9</accession>
<keyword evidence="2" id="KW-1185">Reference proteome</keyword>
<proteinExistence type="predicted"/>
<dbReference type="EMBL" id="CH933807">
    <property type="protein sequence ID" value="KRG03451.1"/>
    <property type="molecule type" value="Genomic_DNA"/>
</dbReference>
<protein>
    <submittedName>
        <fullName evidence="1">Uncharacterized protein</fullName>
    </submittedName>
</protein>
<dbReference type="KEGG" id="dmo:Dmoj_GI25598"/>
<evidence type="ECO:0000313" key="2">
    <source>
        <dbReference type="Proteomes" id="UP000009192"/>
    </source>
</evidence>
<sequence length="156" mass="16694">MLPTEDCATRQETWTLRLLPSSLSLPLPTVAAAAAAAAADCAWPDKIIKVAYNMALKTHRHLPLALAAQSTCFAWSTDVSLLLLLHCNSQLELLLFAVRDVVLALTLLIEFPAACVGSAAAPAPAPSIVINAPRSIRKLELDATQPVESIHQTYQS</sequence>
<evidence type="ECO:0000313" key="1">
    <source>
        <dbReference type="EMBL" id="KRG03451.1"/>
    </source>
</evidence>
<gene>
    <name evidence="1" type="primary">Dmoj\GI25598</name>
    <name evidence="1" type="ORF">Dmoj_GI25598</name>
</gene>
<organism evidence="1 2">
    <name type="scientific">Drosophila mojavensis</name>
    <name type="common">Fruit fly</name>
    <dbReference type="NCBI Taxonomy" id="7230"/>
    <lineage>
        <taxon>Eukaryota</taxon>
        <taxon>Metazoa</taxon>
        <taxon>Ecdysozoa</taxon>
        <taxon>Arthropoda</taxon>
        <taxon>Hexapoda</taxon>
        <taxon>Insecta</taxon>
        <taxon>Pterygota</taxon>
        <taxon>Neoptera</taxon>
        <taxon>Endopterygota</taxon>
        <taxon>Diptera</taxon>
        <taxon>Brachycera</taxon>
        <taxon>Muscomorpha</taxon>
        <taxon>Ephydroidea</taxon>
        <taxon>Drosophilidae</taxon>
        <taxon>Drosophila</taxon>
    </lineage>
</organism>
<name>A0A0Q9X5K9_DROMO</name>
<dbReference type="Proteomes" id="UP000009192">
    <property type="component" value="Unassembled WGS sequence"/>
</dbReference>